<proteinExistence type="predicted"/>
<gene>
    <name evidence="2" type="ORF">ACFOLC_07710</name>
</gene>
<keyword evidence="3" id="KW-1185">Reference proteome</keyword>
<dbReference type="GO" id="GO:0008233">
    <property type="term" value="F:peptidase activity"/>
    <property type="evidence" value="ECO:0007669"/>
    <property type="project" value="UniProtKB-KW"/>
</dbReference>
<dbReference type="PANTHER" id="PTHR38037">
    <property type="entry name" value="ZN_PROTEASE DOMAIN-CONTAINING PROTEIN"/>
    <property type="match status" value="1"/>
</dbReference>
<dbReference type="PANTHER" id="PTHR38037:SF2">
    <property type="entry name" value="ATP-DEPENDENT ZINC PROTEASE DOMAIN-CONTAINING PROTEIN-RELATED"/>
    <property type="match status" value="1"/>
</dbReference>
<evidence type="ECO:0000313" key="3">
    <source>
        <dbReference type="Proteomes" id="UP001595740"/>
    </source>
</evidence>
<keyword evidence="2" id="KW-0378">Hydrolase</keyword>
<reference evidence="3" key="1">
    <citation type="journal article" date="2019" name="Int. J. Syst. Evol. Microbiol.">
        <title>The Global Catalogue of Microorganisms (GCM) 10K type strain sequencing project: providing services to taxonomists for standard genome sequencing and annotation.</title>
        <authorList>
            <consortium name="The Broad Institute Genomics Platform"/>
            <consortium name="The Broad Institute Genome Sequencing Center for Infectious Disease"/>
            <person name="Wu L."/>
            <person name="Ma J."/>
        </authorList>
    </citation>
    <scope>NUCLEOTIDE SEQUENCE [LARGE SCALE GENOMIC DNA]</scope>
    <source>
        <strain evidence="3">KCTC 42875</strain>
    </source>
</reference>
<dbReference type="EMBL" id="JBHRXK010000003">
    <property type="protein sequence ID" value="MFC3550903.1"/>
    <property type="molecule type" value="Genomic_DNA"/>
</dbReference>
<dbReference type="SUPFAM" id="SSF50630">
    <property type="entry name" value="Acid proteases"/>
    <property type="match status" value="1"/>
</dbReference>
<dbReference type="InterPro" id="IPR008503">
    <property type="entry name" value="Asp_endopeptidase"/>
</dbReference>
<dbReference type="GO" id="GO:0006508">
    <property type="term" value="P:proteolysis"/>
    <property type="evidence" value="ECO:0007669"/>
    <property type="project" value="UniProtKB-KW"/>
</dbReference>
<dbReference type="InterPro" id="IPR021109">
    <property type="entry name" value="Peptidase_aspartic_dom_sf"/>
</dbReference>
<dbReference type="Gene3D" id="2.40.70.10">
    <property type="entry name" value="Acid Proteases"/>
    <property type="match status" value="1"/>
</dbReference>
<dbReference type="Pfam" id="PF05618">
    <property type="entry name" value="Zn_protease"/>
    <property type="match status" value="1"/>
</dbReference>
<name>A0ABV7RRR8_9GAMM</name>
<comment type="caution">
    <text evidence="2">The sequence shown here is derived from an EMBL/GenBank/DDBJ whole genome shotgun (WGS) entry which is preliminary data.</text>
</comment>
<accession>A0ABV7RRR8</accession>
<feature type="domain" description="Retropepsin-like aspartic endopeptidase" evidence="1">
    <location>
        <begin position="6"/>
        <end position="141"/>
    </location>
</feature>
<dbReference type="Proteomes" id="UP001595740">
    <property type="component" value="Unassembled WGS sequence"/>
</dbReference>
<sequence>MAGRIVLGWREWVALPGLGIGAVRAKIDSGARSSALHVDAHWRFSEGGAPWVGFRLSPDLVGGEVIESVAPIHDERNVTDSGGRRTRRVFLRTPLCLAGIEREIEINLSDRRGMRFPMLLGRTAMARVFTVDPARSFLHGRHAPVVPPTFSLTPGRPPQ</sequence>
<keyword evidence="2" id="KW-0645">Protease</keyword>
<evidence type="ECO:0000259" key="1">
    <source>
        <dbReference type="Pfam" id="PF05618"/>
    </source>
</evidence>
<organism evidence="2 3">
    <name type="scientific">Lysobacter cavernae</name>
    <dbReference type="NCBI Taxonomy" id="1685901"/>
    <lineage>
        <taxon>Bacteria</taxon>
        <taxon>Pseudomonadati</taxon>
        <taxon>Pseudomonadota</taxon>
        <taxon>Gammaproteobacteria</taxon>
        <taxon>Lysobacterales</taxon>
        <taxon>Lysobacteraceae</taxon>
        <taxon>Lysobacter</taxon>
    </lineage>
</organism>
<evidence type="ECO:0000313" key="2">
    <source>
        <dbReference type="EMBL" id="MFC3550903.1"/>
    </source>
</evidence>
<protein>
    <submittedName>
        <fullName evidence="2">ATP-dependent zinc protease</fullName>
    </submittedName>
</protein>
<dbReference type="RefSeq" id="WP_386758669.1">
    <property type="nucleotide sequence ID" value="NZ_JBHRXK010000003.1"/>
</dbReference>